<sequence length="31" mass="3796">MYIGLGFHLYLDYPASFPYFRHNQMGMIYLH</sequence>
<reference evidence="2" key="1">
    <citation type="submission" date="2011-08" db="EMBL/GenBank/DDBJ databases">
        <authorList>
            <person name="Rombauts S."/>
        </authorList>
    </citation>
    <scope>NUCLEOTIDE SEQUENCE</scope>
    <source>
        <strain evidence="2">London</strain>
    </source>
</reference>
<proteinExistence type="predicted"/>
<reference evidence="1" key="2">
    <citation type="submission" date="2015-06" db="UniProtKB">
        <authorList>
            <consortium name="EnsemblMetazoa"/>
        </authorList>
    </citation>
    <scope>IDENTIFICATION</scope>
</reference>
<protein>
    <submittedName>
        <fullName evidence="1">Uncharacterized protein</fullName>
    </submittedName>
</protein>
<evidence type="ECO:0000313" key="2">
    <source>
        <dbReference type="Proteomes" id="UP000015104"/>
    </source>
</evidence>
<accession>T1KQ26</accession>
<name>T1KQ26_TETUR</name>
<dbReference type="EMBL" id="CAEY01000344">
    <property type="status" value="NOT_ANNOTATED_CDS"/>
    <property type="molecule type" value="Genomic_DNA"/>
</dbReference>
<dbReference type="AlphaFoldDB" id="T1KQ26"/>
<keyword evidence="2" id="KW-1185">Reference proteome</keyword>
<evidence type="ECO:0000313" key="1">
    <source>
        <dbReference type="EnsemblMetazoa" id="tetur17g02620.1"/>
    </source>
</evidence>
<dbReference type="Proteomes" id="UP000015104">
    <property type="component" value="Unassembled WGS sequence"/>
</dbReference>
<dbReference type="EnsemblMetazoa" id="tetur17g02620.1">
    <property type="protein sequence ID" value="tetur17g02620.1"/>
    <property type="gene ID" value="tetur17g02620"/>
</dbReference>
<dbReference type="HOGENOM" id="CLU_3399879_0_0_1"/>
<organism evidence="1 2">
    <name type="scientific">Tetranychus urticae</name>
    <name type="common">Two-spotted spider mite</name>
    <dbReference type="NCBI Taxonomy" id="32264"/>
    <lineage>
        <taxon>Eukaryota</taxon>
        <taxon>Metazoa</taxon>
        <taxon>Ecdysozoa</taxon>
        <taxon>Arthropoda</taxon>
        <taxon>Chelicerata</taxon>
        <taxon>Arachnida</taxon>
        <taxon>Acari</taxon>
        <taxon>Acariformes</taxon>
        <taxon>Trombidiformes</taxon>
        <taxon>Prostigmata</taxon>
        <taxon>Eleutherengona</taxon>
        <taxon>Raphignathae</taxon>
        <taxon>Tetranychoidea</taxon>
        <taxon>Tetranychidae</taxon>
        <taxon>Tetranychus</taxon>
    </lineage>
</organism>